<feature type="region of interest" description="Disordered" evidence="1">
    <location>
        <begin position="186"/>
        <end position="253"/>
    </location>
</feature>
<evidence type="ECO:0000313" key="3">
    <source>
        <dbReference type="EMBL" id="KAK3263847.1"/>
    </source>
</evidence>
<dbReference type="EMBL" id="LGRX02015000">
    <property type="protein sequence ID" value="KAK3263847.1"/>
    <property type="molecule type" value="Genomic_DNA"/>
</dbReference>
<evidence type="ECO:0000259" key="2">
    <source>
        <dbReference type="PROSITE" id="PS51840"/>
    </source>
</evidence>
<accession>A0AAE0FQE2</accession>
<dbReference type="Proteomes" id="UP001190700">
    <property type="component" value="Unassembled WGS sequence"/>
</dbReference>
<feature type="region of interest" description="Disordered" evidence="1">
    <location>
        <begin position="324"/>
        <end position="360"/>
    </location>
</feature>
<proteinExistence type="predicted"/>
<evidence type="ECO:0000313" key="4">
    <source>
        <dbReference type="EMBL" id="KAK3274152.1"/>
    </source>
</evidence>
<evidence type="ECO:0000256" key="1">
    <source>
        <dbReference type="SAM" id="MobiDB-lite"/>
    </source>
</evidence>
<organism evidence="3 5">
    <name type="scientific">Cymbomonas tetramitiformis</name>
    <dbReference type="NCBI Taxonomy" id="36881"/>
    <lineage>
        <taxon>Eukaryota</taxon>
        <taxon>Viridiplantae</taxon>
        <taxon>Chlorophyta</taxon>
        <taxon>Pyramimonadophyceae</taxon>
        <taxon>Pyramimonadales</taxon>
        <taxon>Pyramimonadaceae</taxon>
        <taxon>Cymbomonas</taxon>
    </lineage>
</organism>
<feature type="compositionally biased region" description="Acidic residues" evidence="1">
    <location>
        <begin position="188"/>
        <end position="197"/>
    </location>
</feature>
<sequence>MDETKAGGTLVWNSRLATSCTVKSTVKAPGTYLPKDFKVKIKEVPAVPRPSGNLRTLAKGVLQIAKLCSDSASSTFHRVELRLSGEYSGILELKINTSWDPNYVSTDDDNNFLDSDSVVGSSRYGSARYEPSRLADVYTEVLASPRSFANATGTASPRREVIEEGKEPDIDVVKKLVGKATEKVLAEEGGDAAEGNEDPAVAAEDTASVPASPLLLLKGSSPQITGGDAEEELKRSNSASLKGSDECPSAKRIKLSQDPTQYVSALALRLSPDEEELAVTVRLAAPKVPDGTVSVSLLPREKALAFPSELTTAAPSATTVDSAQEAAVSSTFSPQPESRVSQESIESTVPPAEPTVTNLSSETSGLCAESVGMQPDSEVDTILPRQVSRIQRKPVETKRRGPLRAVLLGTAALVVGAILQPKLARKKSEVPSDE</sequence>
<keyword evidence="5" id="KW-1185">Reference proteome</keyword>
<dbReference type="PROSITE" id="PS51840">
    <property type="entry name" value="C2_NT"/>
    <property type="match status" value="1"/>
</dbReference>
<reference evidence="3 5" key="1">
    <citation type="journal article" date="2015" name="Genome Biol. Evol.">
        <title>Comparative Genomics of a Bacterivorous Green Alga Reveals Evolutionary Causalities and Consequences of Phago-Mixotrophic Mode of Nutrition.</title>
        <authorList>
            <person name="Burns J.A."/>
            <person name="Paasch A."/>
            <person name="Narechania A."/>
            <person name="Kim E."/>
        </authorList>
    </citation>
    <scope>NUCLEOTIDE SEQUENCE [LARGE SCALE GENOMIC DNA]</scope>
    <source>
        <strain evidence="3">PLY_AMNH</strain>
    </source>
</reference>
<name>A0AAE0FQE2_9CHLO</name>
<evidence type="ECO:0000313" key="5">
    <source>
        <dbReference type="Proteomes" id="UP001190700"/>
    </source>
</evidence>
<dbReference type="AlphaFoldDB" id="A0AAE0FQE2"/>
<comment type="caution">
    <text evidence="3">The sequence shown here is derived from an EMBL/GenBank/DDBJ whole genome shotgun (WGS) entry which is preliminary data.</text>
</comment>
<dbReference type="EMBL" id="LGRX02007899">
    <property type="protein sequence ID" value="KAK3274152.1"/>
    <property type="molecule type" value="Genomic_DNA"/>
</dbReference>
<feature type="compositionally biased region" description="Polar residues" evidence="1">
    <location>
        <begin position="324"/>
        <end position="347"/>
    </location>
</feature>
<feature type="domain" description="C2 NT-type" evidence="2">
    <location>
        <begin position="1"/>
        <end position="99"/>
    </location>
</feature>
<dbReference type="InterPro" id="IPR019448">
    <property type="entry name" value="NT-C2"/>
</dbReference>
<protein>
    <recommendedName>
        <fullName evidence="2">C2 NT-type domain-containing protein</fullName>
    </recommendedName>
</protein>
<gene>
    <name evidence="4" type="ORF">CYMTET_17653</name>
    <name evidence="3" type="ORF">CYMTET_27376</name>
</gene>
<reference evidence="3" key="2">
    <citation type="submission" date="2023-06" db="EMBL/GenBank/DDBJ databases">
        <title>Long-read-based genome assembly of the green algal bacterivore Cymbomonas tetramitiformis.</title>
        <authorList>
            <person name="Gyaltshen Y."/>
            <person name="Rozenberg A."/>
            <person name="Paasch A."/>
            <person name="Burns J.A."/>
            <person name="Warring S."/>
            <person name="Larson R."/>
            <person name="Maurer-Alcala X."/>
            <person name="Dacks J."/>
            <person name="Kim E."/>
        </authorList>
    </citation>
    <scope>NUCLEOTIDE SEQUENCE</scope>
    <source>
        <strain evidence="3">PLY_AMNH</strain>
    </source>
</reference>